<feature type="compositionally biased region" description="Polar residues" evidence="1">
    <location>
        <begin position="31"/>
        <end position="41"/>
    </location>
</feature>
<protein>
    <submittedName>
        <fullName evidence="2">Uncharacterized protein</fullName>
    </submittedName>
</protein>
<dbReference type="HOGENOM" id="CLU_379016_0_0_1"/>
<organism evidence="2 3">
    <name type="scientific">Mixia osmundae (strain CBS 9802 / IAM 14324 / JCM 22182 / KY 12970)</name>
    <dbReference type="NCBI Taxonomy" id="764103"/>
    <lineage>
        <taxon>Eukaryota</taxon>
        <taxon>Fungi</taxon>
        <taxon>Dikarya</taxon>
        <taxon>Basidiomycota</taxon>
        <taxon>Pucciniomycotina</taxon>
        <taxon>Mixiomycetes</taxon>
        <taxon>Mixiales</taxon>
        <taxon>Mixiaceae</taxon>
        <taxon>Mixia</taxon>
    </lineage>
</organism>
<feature type="region of interest" description="Disordered" evidence="1">
    <location>
        <begin position="1"/>
        <end position="41"/>
    </location>
</feature>
<feature type="region of interest" description="Disordered" evidence="1">
    <location>
        <begin position="114"/>
        <end position="149"/>
    </location>
</feature>
<dbReference type="EMBL" id="BABT02000150">
    <property type="protein sequence ID" value="GAA98334.1"/>
    <property type="molecule type" value="Genomic_DNA"/>
</dbReference>
<accession>G7E674</accession>
<feature type="compositionally biased region" description="Basic and acidic residues" evidence="1">
    <location>
        <begin position="136"/>
        <end position="149"/>
    </location>
</feature>
<reference evidence="2 3" key="1">
    <citation type="journal article" date="2011" name="J. Gen. Appl. Microbiol.">
        <title>Draft genome sequencing of the enigmatic basidiomycete Mixia osmundae.</title>
        <authorList>
            <person name="Nishida H."/>
            <person name="Nagatsuka Y."/>
            <person name="Sugiyama J."/>
        </authorList>
    </citation>
    <scope>NUCLEOTIDE SEQUENCE [LARGE SCALE GENOMIC DNA]</scope>
    <source>
        <strain evidence="3">CBS 9802 / IAM 14324 / JCM 22182 / KY 12970</strain>
    </source>
</reference>
<dbReference type="AlphaFoldDB" id="G7E674"/>
<name>G7E674_MIXOS</name>
<keyword evidence="3" id="KW-1185">Reference proteome</keyword>
<reference evidence="2 3" key="2">
    <citation type="journal article" date="2012" name="Open Biol.">
        <title>Characteristics of nucleosomes and linker DNA regions on the genome of the basidiomycete Mixia osmundae revealed by mono- and dinucleosome mapping.</title>
        <authorList>
            <person name="Nishida H."/>
            <person name="Kondo S."/>
            <person name="Matsumoto T."/>
            <person name="Suzuki Y."/>
            <person name="Yoshikawa H."/>
            <person name="Taylor T.D."/>
            <person name="Sugiyama J."/>
        </authorList>
    </citation>
    <scope>NUCLEOTIDE SEQUENCE [LARGE SCALE GENOMIC DNA]</scope>
    <source>
        <strain evidence="3">CBS 9802 / IAM 14324 / JCM 22182 / KY 12970</strain>
    </source>
</reference>
<comment type="caution">
    <text evidence="2">The sequence shown here is derived from an EMBL/GenBank/DDBJ whole genome shotgun (WGS) entry which is preliminary data.</text>
</comment>
<gene>
    <name evidence="2" type="primary">Mo05019</name>
    <name evidence="2" type="ORF">E5Q_05019</name>
</gene>
<evidence type="ECO:0000313" key="3">
    <source>
        <dbReference type="Proteomes" id="UP000009131"/>
    </source>
</evidence>
<proteinExistence type="predicted"/>
<evidence type="ECO:0000313" key="2">
    <source>
        <dbReference type="EMBL" id="GAA98334.1"/>
    </source>
</evidence>
<sequence>MILRRAQRPRWTANGGLSQPSRRGHSHLSRSQRSSTLNPTERANRGWAHHALLNLALGTLAQFLLVPPSSQRSMSTVTEHSGHEDTTFDMTPMASTSAVTLESHRVTLRLTRSPVRVPEKRPTSPAPAPLAISSMKGKEPASSKTAPPEERRKFLALDLSTWQLKDNATVSLALADSLHDLHALSGSAQTLDIALNEMLQNDSLDPAEQVHIVQLGVLVLQAKAVLTLRGVAIEDGPLSPPTGRALLMLVTQCLPSKLSAGQQTLALEKRIIKAQIELLLLSSLAHLDSQLERDMRDWQEHAVRSMKEGDALKCYVHALLDFVDAKQATAQQRPCRAHQQSLAFGLDLLENMLTSHATHFGRHAVSSSSFRRLVELAMQPFALGSRGIASLFALISHLDKLKDPRRPLSPFGGPALTNKLASYIEFIRQSEKAHWPSVNIGVALLRARGHHVTWHGSPQFVANTRLRDALGRQDCNEMKTVLRALQLPVPARIAKAATSQQVEAQAACSANAYIFVTYCSILARYGITQEKTSFARAFLSDVRSGQSVFAKDAARAHVFGAVLTVLKDLPALSLTLSLWQEAKKAEKLSRLTDSPWSLHISGWTLILAAYVSTQKLLKAWRKRPAGPRPPADATLHGSRWLAEWSTARLTDDTTAAADPIFLSTALELLGGELDMTDRSDHATKMRDACLDLIQFAQQQGLVERALASAKFEEQYYAARARLRALAKTSRK</sequence>
<dbReference type="RefSeq" id="XP_014569153.1">
    <property type="nucleotide sequence ID" value="XM_014713667.1"/>
</dbReference>
<dbReference type="Proteomes" id="UP000009131">
    <property type="component" value="Unassembled WGS sequence"/>
</dbReference>
<dbReference type="InParanoid" id="G7E674"/>
<evidence type="ECO:0000256" key="1">
    <source>
        <dbReference type="SAM" id="MobiDB-lite"/>
    </source>
</evidence>